<feature type="region of interest" description="Disordered" evidence="1">
    <location>
        <begin position="1"/>
        <end position="34"/>
    </location>
</feature>
<evidence type="ECO:0000256" key="1">
    <source>
        <dbReference type="SAM" id="MobiDB-lite"/>
    </source>
</evidence>
<reference evidence="2 3" key="1">
    <citation type="submission" date="2019-07" db="EMBL/GenBank/DDBJ databases">
        <title>Analysis of the biochemical properties, biological activity and biotechnological potential of siderophores and biosurfactants produced by Antarctic psychrotolerant bacteria.</title>
        <authorList>
            <person name="Styczynski M."/>
            <person name="Krucon T."/>
            <person name="Decewicz P."/>
            <person name="Dziewit L."/>
        </authorList>
    </citation>
    <scope>NUCLEOTIDE SEQUENCE [LARGE SCALE GENOMIC DNA]</scope>
    <source>
        <strain evidence="2 3">ANT_H27</strain>
    </source>
</reference>
<evidence type="ECO:0000313" key="2">
    <source>
        <dbReference type="EMBL" id="KAA0976102.1"/>
    </source>
</evidence>
<dbReference type="EMBL" id="VOBL01000012">
    <property type="protein sequence ID" value="KAA0976102.1"/>
    <property type="molecule type" value="Genomic_DNA"/>
</dbReference>
<evidence type="ECO:0000313" key="3">
    <source>
        <dbReference type="Proteomes" id="UP000323856"/>
    </source>
</evidence>
<accession>A0A5B0ECQ0</accession>
<dbReference type="Proteomes" id="UP000323856">
    <property type="component" value="Unassembled WGS sequence"/>
</dbReference>
<name>A0A5B0ECQ0_9MICC</name>
<dbReference type="RefSeq" id="WP_149619949.1">
    <property type="nucleotide sequence ID" value="NZ_VOBL01000012.1"/>
</dbReference>
<comment type="caution">
    <text evidence="2">The sequence shown here is derived from an EMBL/GenBank/DDBJ whole genome shotgun (WGS) entry which is preliminary data.</text>
</comment>
<sequence length="104" mass="11334">MTSPDERADHCSRSMPESRADDESDQDQGRKFDFGKLRIDPVAVNDIPEVRDSGLLASHTLLRYAQISTYLASDLDVLACEHRPTTVKTGPGPTEAGGTSLSCR</sequence>
<organism evidence="2 3">
    <name type="scientific">Paeniglutamicibacter gangotriensis</name>
    <dbReference type="NCBI Taxonomy" id="254787"/>
    <lineage>
        <taxon>Bacteria</taxon>
        <taxon>Bacillati</taxon>
        <taxon>Actinomycetota</taxon>
        <taxon>Actinomycetes</taxon>
        <taxon>Micrococcales</taxon>
        <taxon>Micrococcaceae</taxon>
        <taxon>Paeniglutamicibacter</taxon>
    </lineage>
</organism>
<feature type="region of interest" description="Disordered" evidence="1">
    <location>
        <begin position="84"/>
        <end position="104"/>
    </location>
</feature>
<proteinExistence type="predicted"/>
<gene>
    <name evidence="2" type="ORF">FQ154_12410</name>
</gene>
<protein>
    <submittedName>
        <fullName evidence="2">Uncharacterized protein</fullName>
    </submittedName>
</protein>
<dbReference type="AlphaFoldDB" id="A0A5B0ECQ0"/>